<feature type="domain" description="Putative host cell surface-exposed lipoprotein Ltp-like HTH region" evidence="2">
    <location>
        <begin position="125"/>
        <end position="169"/>
    </location>
</feature>
<keyword evidence="1" id="KW-0472">Membrane</keyword>
<dbReference type="InterPro" id="IPR011434">
    <property type="entry name" value="Ltp-like_HTH"/>
</dbReference>
<geneLocation type="plasmid" evidence="3">
    <name>pMP13116_2</name>
</geneLocation>
<proteinExistence type="predicted"/>
<feature type="domain" description="Putative host cell surface-exposed lipoprotein Ltp-like HTH region" evidence="2">
    <location>
        <begin position="79"/>
        <end position="121"/>
    </location>
</feature>
<keyword evidence="1" id="KW-1133">Transmembrane helix</keyword>
<dbReference type="AlphaFoldDB" id="A0AAU6RHR6"/>
<evidence type="ECO:0000259" key="2">
    <source>
        <dbReference type="Pfam" id="PF07553"/>
    </source>
</evidence>
<name>A0AAU6RHR6_9STAP</name>
<gene>
    <name evidence="3" type="ORF">QA540_10955</name>
</gene>
<dbReference type="Pfam" id="PF07553">
    <property type="entry name" value="Lipoprotein_Ltp"/>
    <property type="match status" value="2"/>
</dbReference>
<keyword evidence="3" id="KW-0449">Lipoprotein</keyword>
<evidence type="ECO:0000256" key="1">
    <source>
        <dbReference type="SAM" id="Phobius"/>
    </source>
</evidence>
<protein>
    <submittedName>
        <fullName evidence="3">Ltp family lipoprotein</fullName>
    </submittedName>
</protein>
<evidence type="ECO:0000313" key="3">
    <source>
        <dbReference type="EMBL" id="WZE69919.1"/>
    </source>
</evidence>
<feature type="transmembrane region" description="Helical" evidence="1">
    <location>
        <begin position="35"/>
        <end position="55"/>
    </location>
</feature>
<sequence>MENVKNTNNTEEFNINNELEQIDYDYEDTSTGKKLIIAMSVVFILAIIASIGVVIDRNENSYNSYNQPSNIVNSQPLGNQNSLTKAEQYINYTAFSKEGLRDQLRYEGFTEGQIDYALSTLAVNYNDQAAKKALQYQNSNLNLSRQGVYDQLIYEKFTPDEAQYGVNSLPE</sequence>
<dbReference type="Gene3D" id="1.10.10.10">
    <property type="entry name" value="Winged helix-like DNA-binding domain superfamily/Winged helix DNA-binding domain"/>
    <property type="match status" value="2"/>
</dbReference>
<dbReference type="RefSeq" id="WP_420496630.1">
    <property type="nucleotide sequence ID" value="NZ_CP124587.1"/>
</dbReference>
<dbReference type="InterPro" id="IPR036388">
    <property type="entry name" value="WH-like_DNA-bd_sf"/>
</dbReference>
<organism evidence="3">
    <name type="scientific">Macrococcus psychrotolerans</name>
    <dbReference type="NCBI Taxonomy" id="3039389"/>
    <lineage>
        <taxon>Bacteria</taxon>
        <taxon>Bacillati</taxon>
        <taxon>Bacillota</taxon>
        <taxon>Bacilli</taxon>
        <taxon>Bacillales</taxon>
        <taxon>Staphylococcaceae</taxon>
        <taxon>Macrococcus</taxon>
    </lineage>
</organism>
<reference evidence="3" key="1">
    <citation type="submission" date="2023-04" db="EMBL/GenBank/DDBJ databases">
        <title>Macrococci isolated from food, foodproducing animals, and human clinical materials.</title>
        <authorList>
            <person name="Maslanova I."/>
            <person name="Svec P."/>
            <person name="Sedlacek I."/>
            <person name="Novakova D."/>
            <person name="Keller J.E."/>
            <person name="Schwendener S."/>
            <person name="Finstrlova A."/>
            <person name="Botka T."/>
            <person name="Kovarovic V."/>
            <person name="Petras P."/>
            <person name="Perreten V."/>
            <person name="Pantucek R."/>
        </authorList>
    </citation>
    <scope>NUCLEOTIDE SEQUENCE</scope>
    <source>
        <strain evidence="3">NRL/St 13/116</strain>
        <plasmid evidence="3">pMP13116_2</plasmid>
    </source>
</reference>
<keyword evidence="3" id="KW-0614">Plasmid</keyword>
<accession>A0AAU6RHR6</accession>
<keyword evidence="1" id="KW-0812">Transmembrane</keyword>
<dbReference type="EMBL" id="CP124587">
    <property type="protein sequence ID" value="WZE69919.1"/>
    <property type="molecule type" value="Genomic_DNA"/>
</dbReference>